<keyword evidence="3" id="KW-1185">Reference proteome</keyword>
<protein>
    <submittedName>
        <fullName evidence="2">Anti-repressor SinI family protein</fullName>
    </submittedName>
</protein>
<organism evidence="2 3">
    <name type="scientific">Halobacillus seohaensis</name>
    <dbReference type="NCBI Taxonomy" id="447421"/>
    <lineage>
        <taxon>Bacteria</taxon>
        <taxon>Bacillati</taxon>
        <taxon>Bacillota</taxon>
        <taxon>Bacilli</taxon>
        <taxon>Bacillales</taxon>
        <taxon>Bacillaceae</taxon>
        <taxon>Halobacillus</taxon>
    </lineage>
</organism>
<dbReference type="SUPFAM" id="SSF47406">
    <property type="entry name" value="SinR repressor dimerisation domain-like"/>
    <property type="match status" value="1"/>
</dbReference>
<dbReference type="InterPro" id="IPR036281">
    <property type="entry name" value="SinR/SinI_dimer_dom_sf"/>
</dbReference>
<dbReference type="Proteomes" id="UP001596410">
    <property type="component" value="Unassembled WGS sequence"/>
</dbReference>
<dbReference type="EMBL" id="JBHSZV010000035">
    <property type="protein sequence ID" value="MFC7062960.1"/>
    <property type="molecule type" value="Genomic_DNA"/>
</dbReference>
<evidence type="ECO:0000313" key="3">
    <source>
        <dbReference type="Proteomes" id="UP001596410"/>
    </source>
</evidence>
<reference evidence="3" key="1">
    <citation type="journal article" date="2019" name="Int. J. Syst. Evol. Microbiol.">
        <title>The Global Catalogue of Microorganisms (GCM) 10K type strain sequencing project: providing services to taxonomists for standard genome sequencing and annotation.</title>
        <authorList>
            <consortium name="The Broad Institute Genomics Platform"/>
            <consortium name="The Broad Institute Genome Sequencing Center for Infectious Disease"/>
            <person name="Wu L."/>
            <person name="Ma J."/>
        </authorList>
    </citation>
    <scope>NUCLEOTIDE SEQUENCE [LARGE SCALE GENOMIC DNA]</scope>
    <source>
        <strain evidence="3">CGMCC 4.1621</strain>
    </source>
</reference>
<dbReference type="RefSeq" id="WP_204708929.1">
    <property type="nucleotide sequence ID" value="NZ_JBHSZV010000035.1"/>
</dbReference>
<comment type="caution">
    <text evidence="2">The sequence shown here is derived from an EMBL/GenBank/DDBJ whole genome shotgun (WGS) entry which is preliminary data.</text>
</comment>
<dbReference type="InterPro" id="IPR010981">
    <property type="entry name" value="SinR/SinI_dimer_dom"/>
</dbReference>
<evidence type="ECO:0000259" key="1">
    <source>
        <dbReference type="PROSITE" id="PS51500"/>
    </source>
</evidence>
<proteinExistence type="predicted"/>
<sequence>MKDSARNDQLDKEWVRLIKTAKHLGFEKEKIRQFLQVEKR</sequence>
<name>A0ABW2EQ43_9BACI</name>
<gene>
    <name evidence="2" type="ORF">ACFQIC_14090</name>
</gene>
<accession>A0ABW2EQ43</accession>
<feature type="domain" description="Sin" evidence="1">
    <location>
        <begin position="1"/>
        <end position="39"/>
    </location>
</feature>
<dbReference type="Pfam" id="PF08671">
    <property type="entry name" value="SinI"/>
    <property type="match status" value="1"/>
</dbReference>
<dbReference type="PROSITE" id="PS51500">
    <property type="entry name" value="SIN"/>
    <property type="match status" value="1"/>
</dbReference>
<evidence type="ECO:0000313" key="2">
    <source>
        <dbReference type="EMBL" id="MFC7062960.1"/>
    </source>
</evidence>